<keyword evidence="3" id="KW-1185">Reference proteome</keyword>
<protein>
    <submittedName>
        <fullName evidence="2">Uncharacterized protein</fullName>
    </submittedName>
</protein>
<feature type="region of interest" description="Disordered" evidence="1">
    <location>
        <begin position="18"/>
        <end position="62"/>
    </location>
</feature>
<evidence type="ECO:0000256" key="1">
    <source>
        <dbReference type="SAM" id="MobiDB-lite"/>
    </source>
</evidence>
<sequence length="739" mass="79885">MAQHAHFPPVSGFGNFNPHGAPFQPGGSLYPQLPGFDSGAAAGPSMPMNPNPAPFQPQRTGGEAPFVDIPVSVSVPAHMAERHRAQYEELARLQRQELLQLAHQPSYGSNNQGSSSNRYSSSQQGGFGRSFSGHENNGMYLGVGEQDRPSPGSPGSQGQARFQHGMNAQDGGFGAIDGLYQDVKKRRVEPVYDANMAHRLEELAATFQQVPVPSHAPDSASPRTQNHRIFANSPDVAMDSSPYDASHFSPHDVSILNNIRSAQDLADFNAFMLSLGKDAASSLGLPGPPRQPHRQNSGDMPSPYSSGSSMSESQGGHDMFDPATLASLGLAGMPGIPNSGHVDFGSIYPNDNKIRTASDLGGSGSRPIAALPGARSGRDRQPDGSDLGNADDESLRKLASSLSGGSMPTGAMGGKPFGMGHDHNGLGGNNTFDFTHALNAMQKSSHNHSHSHSNNNSNFANFDQLAKPHSTAPPAKLDLGDFGKNTYRNVNLLGASQSQSSRTNSLDYVKREPISRGGSPMLVDVNSLDVKREGGRDGEAYSPPLPKGAFPQAEMNPKYVLPALRHSSEKPSDVHLTGLRNLGFGEECWTASPAHSAGIRTRSPSPDLESEYGSGETRHKRFSARLPSITALLGPERKRSYDEALVLHVGRMGLNSRPSTSTSRSRAASWDERYRHAQIVRDLLVRVNNAWKRRHELGFRDEEYDYGYESEDDLRTPIAPRRIVEEDEDEEDVKPVVRW</sequence>
<dbReference type="EMBL" id="JABELV010000137">
    <property type="protein sequence ID" value="KAG7529753.1"/>
    <property type="molecule type" value="Genomic_DNA"/>
</dbReference>
<feature type="region of interest" description="Disordered" evidence="1">
    <location>
        <begin position="719"/>
        <end position="739"/>
    </location>
</feature>
<feature type="compositionally biased region" description="Low complexity" evidence="1">
    <location>
        <begin position="297"/>
        <end position="316"/>
    </location>
</feature>
<feature type="region of interest" description="Disordered" evidence="1">
    <location>
        <begin position="356"/>
        <end position="424"/>
    </location>
</feature>
<comment type="caution">
    <text evidence="2">The sequence shown here is derived from an EMBL/GenBank/DDBJ whole genome shotgun (WGS) entry which is preliminary data.</text>
</comment>
<feature type="region of interest" description="Disordered" evidence="1">
    <location>
        <begin position="105"/>
        <end position="168"/>
    </location>
</feature>
<gene>
    <name evidence="2" type="ORF">FFLO_05442</name>
</gene>
<dbReference type="AlphaFoldDB" id="A0A8K0JHG0"/>
<feature type="region of interest" description="Disordered" evidence="1">
    <location>
        <begin position="282"/>
        <end position="322"/>
    </location>
</feature>
<accession>A0A8K0JHG0</accession>
<dbReference type="Proteomes" id="UP000812966">
    <property type="component" value="Unassembled WGS sequence"/>
</dbReference>
<evidence type="ECO:0000313" key="2">
    <source>
        <dbReference type="EMBL" id="KAG7529753.1"/>
    </source>
</evidence>
<evidence type="ECO:0000313" key="3">
    <source>
        <dbReference type="Proteomes" id="UP000812966"/>
    </source>
</evidence>
<name>A0A8K0JHG0_9TREE</name>
<feature type="compositionally biased region" description="Low complexity" evidence="1">
    <location>
        <begin position="105"/>
        <end position="133"/>
    </location>
</feature>
<organism evidence="2 3">
    <name type="scientific">Filobasidium floriforme</name>
    <dbReference type="NCBI Taxonomy" id="5210"/>
    <lineage>
        <taxon>Eukaryota</taxon>
        <taxon>Fungi</taxon>
        <taxon>Dikarya</taxon>
        <taxon>Basidiomycota</taxon>
        <taxon>Agaricomycotina</taxon>
        <taxon>Tremellomycetes</taxon>
        <taxon>Filobasidiales</taxon>
        <taxon>Filobasidiaceae</taxon>
        <taxon>Filobasidium</taxon>
    </lineage>
</organism>
<feature type="region of interest" description="Disordered" evidence="1">
    <location>
        <begin position="442"/>
        <end position="480"/>
    </location>
</feature>
<feature type="region of interest" description="Disordered" evidence="1">
    <location>
        <begin position="595"/>
        <end position="616"/>
    </location>
</feature>
<reference evidence="2" key="1">
    <citation type="submission" date="2020-04" db="EMBL/GenBank/DDBJ databases">
        <title>Analysis of mating type loci in Filobasidium floriforme.</title>
        <authorList>
            <person name="Nowrousian M."/>
        </authorList>
    </citation>
    <scope>NUCLEOTIDE SEQUENCE</scope>
    <source>
        <strain evidence="2">CBS 6242</strain>
    </source>
</reference>
<proteinExistence type="predicted"/>